<reference evidence="15" key="1">
    <citation type="journal article" date="2024" name="Gigascience">
        <title>Chromosome-level genome of the poultry shaft louse Menopon gallinae provides insight into the host-switching and adaptive evolution of parasitic lice.</title>
        <authorList>
            <person name="Xu Y."/>
            <person name="Ma L."/>
            <person name="Liu S."/>
            <person name="Liang Y."/>
            <person name="Liu Q."/>
            <person name="He Z."/>
            <person name="Tian L."/>
            <person name="Duan Y."/>
            <person name="Cai W."/>
            <person name="Li H."/>
            <person name="Song F."/>
        </authorList>
    </citation>
    <scope>NUCLEOTIDE SEQUENCE</scope>
    <source>
        <strain evidence="15">Cailab_2023a</strain>
    </source>
</reference>
<dbReference type="PANTHER" id="PTHR23086">
    <property type="entry name" value="PHOSPHATIDYLINOSITOL-4-PHOSPHATE 5-KINASE"/>
    <property type="match status" value="1"/>
</dbReference>
<evidence type="ECO:0000256" key="13">
    <source>
        <dbReference type="SAM" id="MobiDB-lite"/>
    </source>
</evidence>
<evidence type="ECO:0000256" key="5">
    <source>
        <dbReference type="ARBA" id="ARBA00022777"/>
    </source>
</evidence>
<evidence type="ECO:0000256" key="11">
    <source>
        <dbReference type="ARBA" id="ARBA00039039"/>
    </source>
</evidence>
<keyword evidence="4 12" id="KW-0547">Nucleotide-binding</keyword>
<keyword evidence="5 12" id="KW-0418">Kinase</keyword>
<organism evidence="15">
    <name type="scientific">Menopon gallinae</name>
    <name type="common">poultry shaft louse</name>
    <dbReference type="NCBI Taxonomy" id="328185"/>
    <lineage>
        <taxon>Eukaryota</taxon>
        <taxon>Metazoa</taxon>
        <taxon>Ecdysozoa</taxon>
        <taxon>Arthropoda</taxon>
        <taxon>Hexapoda</taxon>
        <taxon>Insecta</taxon>
        <taxon>Pterygota</taxon>
        <taxon>Neoptera</taxon>
        <taxon>Paraneoptera</taxon>
        <taxon>Psocodea</taxon>
        <taxon>Troctomorpha</taxon>
        <taxon>Phthiraptera</taxon>
        <taxon>Amblycera</taxon>
        <taxon>Menoponidae</taxon>
        <taxon>Menopon</taxon>
    </lineage>
</organism>
<evidence type="ECO:0000256" key="12">
    <source>
        <dbReference type="PROSITE-ProRule" id="PRU00781"/>
    </source>
</evidence>
<evidence type="ECO:0000259" key="14">
    <source>
        <dbReference type="PROSITE" id="PS51455"/>
    </source>
</evidence>
<dbReference type="PROSITE" id="PS51455">
    <property type="entry name" value="PIPK"/>
    <property type="match status" value="1"/>
</dbReference>
<dbReference type="EC" id="2.7.1.149" evidence="11"/>
<comment type="subcellular location">
    <subcellularLocation>
        <location evidence="1">Cytoplasm</location>
    </subcellularLocation>
</comment>
<feature type="domain" description="PIPK" evidence="14">
    <location>
        <begin position="30"/>
        <end position="351"/>
    </location>
</feature>
<evidence type="ECO:0000256" key="6">
    <source>
        <dbReference type="ARBA" id="ARBA00022840"/>
    </source>
</evidence>
<dbReference type="GO" id="GO:0016309">
    <property type="term" value="F:1-phosphatidylinositol-5-phosphate 4-kinase activity"/>
    <property type="evidence" value="ECO:0007669"/>
    <property type="project" value="UniProtKB-EC"/>
</dbReference>
<dbReference type="Pfam" id="PF01504">
    <property type="entry name" value="PIP5K"/>
    <property type="match status" value="1"/>
</dbReference>
<dbReference type="InterPro" id="IPR027483">
    <property type="entry name" value="PInositol-4-P-4/5-kinase_C_sf"/>
</dbReference>
<accession>A0AAW2I4P8</accession>
<evidence type="ECO:0000256" key="4">
    <source>
        <dbReference type="ARBA" id="ARBA00022741"/>
    </source>
</evidence>
<gene>
    <name evidence="15" type="ORF">PYX00_004497</name>
</gene>
<dbReference type="Gene3D" id="3.30.810.10">
    <property type="entry name" value="2-Layer Sandwich"/>
    <property type="match status" value="1"/>
</dbReference>
<protein>
    <recommendedName>
        <fullName evidence="11">1-phosphatidylinositol-5-phosphate 4-kinase</fullName>
        <ecNumber evidence="11">2.7.1.149</ecNumber>
    </recommendedName>
</protein>
<name>A0AAW2I4P8_9NEOP</name>
<evidence type="ECO:0000256" key="7">
    <source>
        <dbReference type="ARBA" id="ARBA00023098"/>
    </source>
</evidence>
<evidence type="ECO:0000256" key="3">
    <source>
        <dbReference type="ARBA" id="ARBA00022679"/>
    </source>
</evidence>
<dbReference type="GO" id="GO:0005886">
    <property type="term" value="C:plasma membrane"/>
    <property type="evidence" value="ECO:0007669"/>
    <property type="project" value="TreeGrafter"/>
</dbReference>
<comment type="caution">
    <text evidence="15">The sequence shown here is derived from an EMBL/GenBank/DDBJ whole genome shotgun (WGS) entry which is preliminary data.</text>
</comment>
<keyword evidence="6 12" id="KW-0067">ATP-binding</keyword>
<evidence type="ECO:0000256" key="1">
    <source>
        <dbReference type="ARBA" id="ARBA00004496"/>
    </source>
</evidence>
<keyword evidence="7" id="KW-0443">Lipid metabolism</keyword>
<proteinExistence type="predicted"/>
<sequence>MSGAQVQTGLSKLKKKHFRVKHQKVKLFRANEPILSVFMWGVNHTINELSHVTIPVMLLPDDFRAFSKLKVDNHLFNKENMPSHFKVKEYCPLVFRNLRERFSIDDQEYKESMTRSQPNSIDSPGKSGARFYQSYDRLFILKTLTSEEVERMHSFLKHYHPYIVERHGKTLLPQYLGMYRLTVDGVEHYLVAMRNVFSNHLTVHRKFDLKGSTVDREASEKEKEKDLPTLKDNDFVKEGLKIHIGDVAKEKLLETLTADVEFLSKLHLMDYSLLLGIHDVARGEIETKERLEREDEENDENEEDDDSGSGLENKGSGDSKTTPPDSPGQMLLHYTGIIPDIDIYAVPSCEV</sequence>
<feature type="region of interest" description="Disordered" evidence="13">
    <location>
        <begin position="288"/>
        <end position="332"/>
    </location>
</feature>
<dbReference type="InterPro" id="IPR002498">
    <property type="entry name" value="PInositol-4-P-4/5-kinase_core"/>
</dbReference>
<dbReference type="GO" id="GO:0005737">
    <property type="term" value="C:cytoplasm"/>
    <property type="evidence" value="ECO:0007669"/>
    <property type="project" value="UniProtKB-SubCell"/>
</dbReference>
<keyword evidence="2" id="KW-0963">Cytoplasm</keyword>
<dbReference type="GO" id="GO:0046854">
    <property type="term" value="P:phosphatidylinositol phosphate biosynthetic process"/>
    <property type="evidence" value="ECO:0007669"/>
    <property type="project" value="TreeGrafter"/>
</dbReference>
<dbReference type="InterPro" id="IPR027484">
    <property type="entry name" value="PInositol-4-P-5-kinase_N"/>
</dbReference>
<dbReference type="SMART" id="SM00330">
    <property type="entry name" value="PIPKc"/>
    <property type="match status" value="1"/>
</dbReference>
<evidence type="ECO:0000256" key="8">
    <source>
        <dbReference type="ARBA" id="ARBA00036478"/>
    </source>
</evidence>
<comment type="catalytic activity">
    <reaction evidence="8">
        <text>1,2-dihexadecanoyl-sn-glycero-3-phospho-(1D-myo-inositol-5-phosphate) + ATP = 1,2-dihexadecanoyl-sn-glycero-3-phospho-(1D-myo-inositol-4,5-bisphosphate) + ADP + H(+)</text>
        <dbReference type="Rhea" id="RHEA:55992"/>
        <dbReference type="ChEBI" id="CHEBI:15378"/>
        <dbReference type="ChEBI" id="CHEBI:30616"/>
        <dbReference type="ChEBI" id="CHEBI:83423"/>
        <dbReference type="ChEBI" id="CHEBI:84968"/>
        <dbReference type="ChEBI" id="CHEBI:456216"/>
    </reaction>
    <physiologicalReaction direction="left-to-right" evidence="8">
        <dbReference type="Rhea" id="RHEA:55993"/>
    </physiologicalReaction>
</comment>
<comment type="catalytic activity">
    <reaction evidence="9">
        <text>a 1,2-diacyl-sn-glycero-3-phospho-(1D-myo-inositol-5-phosphate) + ATP = a 1,2-diacyl-sn-glycero-3-phospho-(1D-myo-inositol-4,5-bisphosphate) + ADP + H(+)</text>
        <dbReference type="Rhea" id="RHEA:12280"/>
        <dbReference type="ChEBI" id="CHEBI:15378"/>
        <dbReference type="ChEBI" id="CHEBI:30616"/>
        <dbReference type="ChEBI" id="CHEBI:57795"/>
        <dbReference type="ChEBI" id="CHEBI:58456"/>
        <dbReference type="ChEBI" id="CHEBI:456216"/>
        <dbReference type="EC" id="2.7.1.149"/>
    </reaction>
    <physiologicalReaction direction="left-to-right" evidence="9">
        <dbReference type="Rhea" id="RHEA:12281"/>
    </physiologicalReaction>
</comment>
<dbReference type="EMBL" id="JARGDH010000002">
    <property type="protein sequence ID" value="KAL0277097.1"/>
    <property type="molecule type" value="Genomic_DNA"/>
</dbReference>
<dbReference type="InterPro" id="IPR023610">
    <property type="entry name" value="PInositol-4/5-P-5/4-kinase"/>
</dbReference>
<comment type="catalytic activity">
    <reaction evidence="10">
        <text>1,2-dihexadecanoyl-sn-glycero-3-phospho-(1D-myo-inositol-5-phosphate) + GTP = 1,2-dihexadecanoyl-sn-glycero-3-phospho-(1D-myo-inositol-4,5-bisphosphate) + GDP + H(+)</text>
        <dbReference type="Rhea" id="RHEA:55964"/>
        <dbReference type="ChEBI" id="CHEBI:15378"/>
        <dbReference type="ChEBI" id="CHEBI:37565"/>
        <dbReference type="ChEBI" id="CHEBI:58189"/>
        <dbReference type="ChEBI" id="CHEBI:83423"/>
        <dbReference type="ChEBI" id="CHEBI:84968"/>
    </reaction>
    <physiologicalReaction direction="left-to-right" evidence="10">
        <dbReference type="Rhea" id="RHEA:55965"/>
    </physiologicalReaction>
</comment>
<evidence type="ECO:0000256" key="2">
    <source>
        <dbReference type="ARBA" id="ARBA00022490"/>
    </source>
</evidence>
<dbReference type="GO" id="GO:0005524">
    <property type="term" value="F:ATP binding"/>
    <property type="evidence" value="ECO:0007669"/>
    <property type="project" value="UniProtKB-UniRule"/>
</dbReference>
<feature type="compositionally biased region" description="Acidic residues" evidence="13">
    <location>
        <begin position="294"/>
        <end position="307"/>
    </location>
</feature>
<dbReference type="GO" id="GO:0016308">
    <property type="term" value="F:1-phosphatidylinositol-4-phosphate 5-kinase activity"/>
    <property type="evidence" value="ECO:0007669"/>
    <property type="project" value="TreeGrafter"/>
</dbReference>
<dbReference type="AlphaFoldDB" id="A0AAW2I4P8"/>
<evidence type="ECO:0000313" key="15">
    <source>
        <dbReference type="EMBL" id="KAL0277097.1"/>
    </source>
</evidence>
<dbReference type="SUPFAM" id="SSF56104">
    <property type="entry name" value="SAICAR synthase-like"/>
    <property type="match status" value="1"/>
</dbReference>
<dbReference type="FunFam" id="3.30.800.10:FF:000002">
    <property type="entry name" value="Phosphatidylinositol 5-phosphate 4-kinase type-2 beta"/>
    <property type="match status" value="1"/>
</dbReference>
<dbReference type="CDD" id="cd17305">
    <property type="entry name" value="PIPKc_PIP5KII"/>
    <property type="match status" value="1"/>
</dbReference>
<dbReference type="PANTHER" id="PTHR23086:SF8">
    <property type="entry name" value="PHOSPHATIDYLINOSITOL 5-PHOSPHATE 4-KINASE, ISOFORM A"/>
    <property type="match status" value="1"/>
</dbReference>
<dbReference type="Gene3D" id="3.30.800.10">
    <property type="entry name" value="Phosphatidylinositol Phosphate Kinase II Beta"/>
    <property type="match status" value="1"/>
</dbReference>
<evidence type="ECO:0000256" key="10">
    <source>
        <dbReference type="ARBA" id="ARBA00036950"/>
    </source>
</evidence>
<keyword evidence="3 12" id="KW-0808">Transferase</keyword>
<evidence type="ECO:0000256" key="9">
    <source>
        <dbReference type="ARBA" id="ARBA00036698"/>
    </source>
</evidence>